<dbReference type="InterPro" id="IPR002104">
    <property type="entry name" value="Integrase_catalytic"/>
</dbReference>
<evidence type="ECO:0000259" key="2">
    <source>
        <dbReference type="Pfam" id="PF00589"/>
    </source>
</evidence>
<reference evidence="3 4" key="1">
    <citation type="submission" date="2014-08" db="EMBL/GenBank/DDBJ databases">
        <authorList>
            <person name="Sisinthy S."/>
        </authorList>
    </citation>
    <scope>NUCLEOTIDE SEQUENCE [LARGE SCALE GENOMIC DNA]</scope>
    <source>
        <strain evidence="3 4">RuG17</strain>
    </source>
</reference>
<dbReference type="InterPro" id="IPR013762">
    <property type="entry name" value="Integrase-like_cat_sf"/>
</dbReference>
<dbReference type="EMBL" id="JPXF01000008">
    <property type="protein sequence ID" value="KGJ79917.1"/>
    <property type="molecule type" value="Genomic_DNA"/>
</dbReference>
<evidence type="ECO:0000256" key="1">
    <source>
        <dbReference type="ARBA" id="ARBA00023172"/>
    </source>
</evidence>
<dbReference type="SUPFAM" id="SSF56349">
    <property type="entry name" value="DNA breaking-rejoining enzymes"/>
    <property type="match status" value="1"/>
</dbReference>
<dbReference type="Pfam" id="PF00589">
    <property type="entry name" value="Phage_integrase"/>
    <property type="match status" value="1"/>
</dbReference>
<dbReference type="STRING" id="1001240.GY21_03265"/>
<accession>A0A099JQL4</accession>
<protein>
    <recommendedName>
        <fullName evidence="2">Tyr recombinase domain-containing protein</fullName>
    </recommendedName>
</protein>
<proteinExistence type="predicted"/>
<dbReference type="GO" id="GO:0006310">
    <property type="term" value="P:DNA recombination"/>
    <property type="evidence" value="ECO:0007669"/>
    <property type="project" value="UniProtKB-KW"/>
</dbReference>
<gene>
    <name evidence="3" type="ORF">GY21_03265</name>
</gene>
<dbReference type="InterPro" id="IPR011010">
    <property type="entry name" value="DNA_brk_join_enz"/>
</dbReference>
<evidence type="ECO:0000313" key="4">
    <source>
        <dbReference type="Proteomes" id="UP000029864"/>
    </source>
</evidence>
<sequence>MLPKRLWNPVADFTRSAVTDFAPLNGREASKVMGHLARLAIWTIDVACQPLQRDIVFNGRHIEAFISNGSIGLTEYGNRCRRSLLLRVASELANFDPLRRDSGKKPHTDSFAPYTAAEIVRFRSQGSTRSTALRRHNWTVLLSLAAGCALTTSEIVGLKVENVSISRDSVRVAIRGDRARTVVCLEAWEADIRELLSSPLVSDYLFVKAERPKIPPMYVTNFLRTVAHGGEQFTVERLRSTWMLGHLEAGTAPVAVMQMVGVKSFSTFERLIPYVTAPSPAAHTAMFRRAAHS</sequence>
<dbReference type="Proteomes" id="UP000029864">
    <property type="component" value="Unassembled WGS sequence"/>
</dbReference>
<evidence type="ECO:0000313" key="3">
    <source>
        <dbReference type="EMBL" id="KGJ79917.1"/>
    </source>
</evidence>
<feature type="domain" description="Tyr recombinase" evidence="2">
    <location>
        <begin position="140"/>
        <end position="267"/>
    </location>
</feature>
<organism evidence="3 4">
    <name type="scientific">Cryobacterium roopkundense</name>
    <dbReference type="NCBI Taxonomy" id="1001240"/>
    <lineage>
        <taxon>Bacteria</taxon>
        <taxon>Bacillati</taxon>
        <taxon>Actinomycetota</taxon>
        <taxon>Actinomycetes</taxon>
        <taxon>Micrococcales</taxon>
        <taxon>Microbacteriaceae</taxon>
        <taxon>Cryobacterium</taxon>
    </lineage>
</organism>
<name>A0A099JQL4_9MICO</name>
<dbReference type="AlphaFoldDB" id="A0A099JQL4"/>
<dbReference type="Gene3D" id="1.10.443.10">
    <property type="entry name" value="Intergrase catalytic core"/>
    <property type="match status" value="1"/>
</dbReference>
<dbReference type="eggNOG" id="COG0582">
    <property type="taxonomic scope" value="Bacteria"/>
</dbReference>
<dbReference type="GO" id="GO:0003677">
    <property type="term" value="F:DNA binding"/>
    <property type="evidence" value="ECO:0007669"/>
    <property type="project" value="InterPro"/>
</dbReference>
<keyword evidence="4" id="KW-1185">Reference proteome</keyword>
<dbReference type="GO" id="GO:0015074">
    <property type="term" value="P:DNA integration"/>
    <property type="evidence" value="ECO:0007669"/>
    <property type="project" value="InterPro"/>
</dbReference>
<keyword evidence="1" id="KW-0233">DNA recombination</keyword>
<comment type="caution">
    <text evidence="3">The sequence shown here is derived from an EMBL/GenBank/DDBJ whole genome shotgun (WGS) entry which is preliminary data.</text>
</comment>